<dbReference type="InterPro" id="IPR012340">
    <property type="entry name" value="NA-bd_OB-fold"/>
</dbReference>
<keyword evidence="1" id="KW-0732">Signal</keyword>
<dbReference type="AlphaFoldDB" id="A0AAV1AJL7"/>
<accession>A0AAV1AJL7</accession>
<evidence type="ECO:0000256" key="1">
    <source>
        <dbReference type="SAM" id="SignalP"/>
    </source>
</evidence>
<keyword evidence="3" id="KW-1185">Reference proteome</keyword>
<name>A0AAV1AJL7_VICFA</name>
<proteinExistence type="predicted"/>
<organism evidence="2 3">
    <name type="scientific">Vicia faba</name>
    <name type="common">Broad bean</name>
    <name type="synonym">Faba vulgaris</name>
    <dbReference type="NCBI Taxonomy" id="3906"/>
    <lineage>
        <taxon>Eukaryota</taxon>
        <taxon>Viridiplantae</taxon>
        <taxon>Streptophyta</taxon>
        <taxon>Embryophyta</taxon>
        <taxon>Tracheophyta</taxon>
        <taxon>Spermatophyta</taxon>
        <taxon>Magnoliopsida</taxon>
        <taxon>eudicotyledons</taxon>
        <taxon>Gunneridae</taxon>
        <taxon>Pentapetalae</taxon>
        <taxon>rosids</taxon>
        <taxon>fabids</taxon>
        <taxon>Fabales</taxon>
        <taxon>Fabaceae</taxon>
        <taxon>Papilionoideae</taxon>
        <taxon>50 kb inversion clade</taxon>
        <taxon>NPAAA clade</taxon>
        <taxon>Hologalegina</taxon>
        <taxon>IRL clade</taxon>
        <taxon>Fabeae</taxon>
        <taxon>Vicia</taxon>
    </lineage>
</organism>
<protein>
    <submittedName>
        <fullName evidence="2">Uncharacterized protein</fullName>
    </submittedName>
</protein>
<evidence type="ECO:0000313" key="3">
    <source>
        <dbReference type="Proteomes" id="UP001157006"/>
    </source>
</evidence>
<reference evidence="2 3" key="1">
    <citation type="submission" date="2023-01" db="EMBL/GenBank/DDBJ databases">
        <authorList>
            <person name="Kreplak J."/>
        </authorList>
    </citation>
    <scope>NUCLEOTIDE SEQUENCE [LARGE SCALE GENOMIC DNA]</scope>
</reference>
<feature type="chain" id="PRO_5043381892" evidence="1">
    <location>
        <begin position="32"/>
        <end position="155"/>
    </location>
</feature>
<dbReference type="Proteomes" id="UP001157006">
    <property type="component" value="Chromosome 4"/>
</dbReference>
<gene>
    <name evidence="2" type="ORF">VFH_IV150320</name>
</gene>
<sequence>MKSLIAVVQKSSLLSLFIALIIAVATQRCQGLQFVNGLEIGSQLHVELIIQDAKRHKIQVITSPSEFNHWMEVLTEQQTYTLYNGELLKNDLQLNACDNDLNLLFNIATNLCKNQIHNIPPYKLYFNPIFDFLCGSYKHDQLYDVIGILHEVIRK</sequence>
<evidence type="ECO:0000313" key="2">
    <source>
        <dbReference type="EMBL" id="CAI8609788.1"/>
    </source>
</evidence>
<dbReference type="EMBL" id="OX451739">
    <property type="protein sequence ID" value="CAI8609788.1"/>
    <property type="molecule type" value="Genomic_DNA"/>
</dbReference>
<dbReference type="Gene3D" id="2.40.50.140">
    <property type="entry name" value="Nucleic acid-binding proteins"/>
    <property type="match status" value="1"/>
</dbReference>
<feature type="signal peptide" evidence="1">
    <location>
        <begin position="1"/>
        <end position="31"/>
    </location>
</feature>